<dbReference type="Gene3D" id="2.60.120.10">
    <property type="entry name" value="Jelly Rolls"/>
    <property type="match status" value="1"/>
</dbReference>
<evidence type="ECO:0000313" key="3">
    <source>
        <dbReference type="Proteomes" id="UP001197093"/>
    </source>
</evidence>
<feature type="compositionally biased region" description="Pro residues" evidence="1">
    <location>
        <begin position="1"/>
        <end position="10"/>
    </location>
</feature>
<proteinExistence type="predicted"/>
<comment type="caution">
    <text evidence="2">The sequence shown here is derived from an EMBL/GenBank/DDBJ whole genome shotgun (WGS) entry which is preliminary data.</text>
</comment>
<dbReference type="AlphaFoldDB" id="A0AAD4HWN7"/>
<feature type="region of interest" description="Disordered" evidence="1">
    <location>
        <begin position="1"/>
        <end position="29"/>
    </location>
</feature>
<dbReference type="PANTHER" id="PTHR36156">
    <property type="entry name" value="SLR2101 PROTEIN"/>
    <property type="match status" value="1"/>
</dbReference>
<dbReference type="EMBL" id="JAHCVI010000002">
    <property type="protein sequence ID" value="KAG7289924.1"/>
    <property type="molecule type" value="Genomic_DNA"/>
</dbReference>
<evidence type="ECO:0000256" key="1">
    <source>
        <dbReference type="SAM" id="MobiDB-lite"/>
    </source>
</evidence>
<dbReference type="InterPro" id="IPR047142">
    <property type="entry name" value="OryJ/VirC-like"/>
</dbReference>
<reference evidence="2" key="1">
    <citation type="submission" date="2023-02" db="EMBL/GenBank/DDBJ databases">
        <authorList>
            <person name="Palmer J.M."/>
        </authorList>
    </citation>
    <scope>NUCLEOTIDE SEQUENCE</scope>
    <source>
        <strain evidence="2">FW57</strain>
    </source>
</reference>
<keyword evidence="3" id="KW-1185">Reference proteome</keyword>
<evidence type="ECO:0000313" key="2">
    <source>
        <dbReference type="EMBL" id="KAG7289924.1"/>
    </source>
</evidence>
<sequence>MSSYNLPPPRRITASNLPLPSHRGDDENAEPGVEVKIDTLQTSSLLGGTLVRAVVATSKQIPTSNDGHGELPLDDVPGMGIVLPGGLNMYYLDLAPNTEGTMHRTTSADYLVLLSGKLSLLTPAPEPYQIKDGKATYGDPVETVCHPGDVVAQRGMMHAYVGLPNKMLRLNVD</sequence>
<dbReference type="SUPFAM" id="SSF51182">
    <property type="entry name" value="RmlC-like cupins"/>
    <property type="match status" value="1"/>
</dbReference>
<dbReference type="PANTHER" id="PTHR36156:SF2">
    <property type="entry name" value="CUPIN TYPE-2 DOMAIN-CONTAINING PROTEIN"/>
    <property type="match status" value="1"/>
</dbReference>
<accession>A0AAD4HWN7</accession>
<name>A0AAD4HWN7_9PEZI</name>
<dbReference type="Proteomes" id="UP001197093">
    <property type="component" value="Unassembled WGS sequence"/>
</dbReference>
<dbReference type="InterPro" id="IPR014710">
    <property type="entry name" value="RmlC-like_jellyroll"/>
</dbReference>
<organism evidence="2 3">
    <name type="scientific">Staphylotrichum longicolle</name>
    <dbReference type="NCBI Taxonomy" id="669026"/>
    <lineage>
        <taxon>Eukaryota</taxon>
        <taxon>Fungi</taxon>
        <taxon>Dikarya</taxon>
        <taxon>Ascomycota</taxon>
        <taxon>Pezizomycotina</taxon>
        <taxon>Sordariomycetes</taxon>
        <taxon>Sordariomycetidae</taxon>
        <taxon>Sordariales</taxon>
        <taxon>Chaetomiaceae</taxon>
        <taxon>Staphylotrichum</taxon>
    </lineage>
</organism>
<protein>
    <submittedName>
        <fullName evidence="2">Uncharacterized protein</fullName>
    </submittedName>
</protein>
<gene>
    <name evidence="2" type="ORF">NEMBOFW57_006301</name>
</gene>
<dbReference type="InterPro" id="IPR011051">
    <property type="entry name" value="RmlC_Cupin_sf"/>
</dbReference>